<proteinExistence type="predicted"/>
<dbReference type="InterPro" id="IPR023214">
    <property type="entry name" value="HAD_sf"/>
</dbReference>
<sequence>MTGVSAVVTDLDGTVVRRDGTVSEATLRAAALLFELGIPLVAATARTPAGLRALEPLRPLLSLSVCCGGAIGVGPDGETTAWREDLPPAAIEALAAVALARWPQIGVATYDGGRWRMTERYLATRHTRHFGPTEVCDLDAVLATPACAMALVHPRLEAVDLMAGLAGAAGVSLTRASAQAVEVTAAGVDKASGVRRALLELGAAPERAIAFGDMPIDVAMFGVVGRSVAMADAPPEVLAAATDRTSSVEQDGFAAFLSRTGLIGPFL</sequence>
<dbReference type="Pfam" id="PF08282">
    <property type="entry name" value="Hydrolase_3"/>
    <property type="match status" value="1"/>
</dbReference>
<dbReference type="RefSeq" id="WP_345123930.1">
    <property type="nucleotide sequence ID" value="NZ_BAABAT010000004.1"/>
</dbReference>
<organism evidence="1 2">
    <name type="scientific">Dactylosporangium darangshiense</name>
    <dbReference type="NCBI Taxonomy" id="579108"/>
    <lineage>
        <taxon>Bacteria</taxon>
        <taxon>Bacillati</taxon>
        <taxon>Actinomycetota</taxon>
        <taxon>Actinomycetes</taxon>
        <taxon>Micromonosporales</taxon>
        <taxon>Micromonosporaceae</taxon>
        <taxon>Dactylosporangium</taxon>
    </lineage>
</organism>
<dbReference type="Gene3D" id="3.40.50.1000">
    <property type="entry name" value="HAD superfamily/HAD-like"/>
    <property type="match status" value="1"/>
</dbReference>
<evidence type="ECO:0000313" key="1">
    <source>
        <dbReference type="EMBL" id="GAA4247059.1"/>
    </source>
</evidence>
<dbReference type="EMBL" id="BAABAT010000004">
    <property type="protein sequence ID" value="GAA4247059.1"/>
    <property type="molecule type" value="Genomic_DNA"/>
</dbReference>
<protein>
    <submittedName>
        <fullName evidence="1">Cof-type HAD-IIB family hydrolase</fullName>
    </submittedName>
</protein>
<dbReference type="Gene3D" id="3.30.1240.10">
    <property type="match status" value="1"/>
</dbReference>
<dbReference type="PANTHER" id="PTHR10000">
    <property type="entry name" value="PHOSPHOSERINE PHOSPHATASE"/>
    <property type="match status" value="1"/>
</dbReference>
<gene>
    <name evidence="1" type="ORF">GCM10022255_021440</name>
</gene>
<reference evidence="2" key="1">
    <citation type="journal article" date="2019" name="Int. J. Syst. Evol. Microbiol.">
        <title>The Global Catalogue of Microorganisms (GCM) 10K type strain sequencing project: providing services to taxonomists for standard genome sequencing and annotation.</title>
        <authorList>
            <consortium name="The Broad Institute Genomics Platform"/>
            <consortium name="The Broad Institute Genome Sequencing Center for Infectious Disease"/>
            <person name="Wu L."/>
            <person name="Ma J."/>
        </authorList>
    </citation>
    <scope>NUCLEOTIDE SEQUENCE [LARGE SCALE GENOMIC DNA]</scope>
    <source>
        <strain evidence="2">JCM 17441</strain>
    </source>
</reference>
<dbReference type="SUPFAM" id="SSF56784">
    <property type="entry name" value="HAD-like"/>
    <property type="match status" value="1"/>
</dbReference>
<dbReference type="Proteomes" id="UP001500620">
    <property type="component" value="Unassembled WGS sequence"/>
</dbReference>
<accession>A0ABP8D450</accession>
<keyword evidence="1" id="KW-0378">Hydrolase</keyword>
<name>A0ABP8D450_9ACTN</name>
<dbReference type="PANTHER" id="PTHR10000:SF8">
    <property type="entry name" value="HAD SUPERFAMILY HYDROLASE-LIKE, TYPE 3"/>
    <property type="match status" value="1"/>
</dbReference>
<dbReference type="GO" id="GO:0016787">
    <property type="term" value="F:hydrolase activity"/>
    <property type="evidence" value="ECO:0007669"/>
    <property type="project" value="UniProtKB-KW"/>
</dbReference>
<comment type="caution">
    <text evidence="1">The sequence shown here is derived from an EMBL/GenBank/DDBJ whole genome shotgun (WGS) entry which is preliminary data.</text>
</comment>
<dbReference type="InterPro" id="IPR036412">
    <property type="entry name" value="HAD-like_sf"/>
</dbReference>
<evidence type="ECO:0000313" key="2">
    <source>
        <dbReference type="Proteomes" id="UP001500620"/>
    </source>
</evidence>
<keyword evidence="2" id="KW-1185">Reference proteome</keyword>